<dbReference type="InterPro" id="IPR021109">
    <property type="entry name" value="Peptidase_aspartic_dom_sf"/>
</dbReference>
<dbReference type="InterPro" id="IPR043502">
    <property type="entry name" value="DNA/RNA_pol_sf"/>
</dbReference>
<dbReference type="PANTHER" id="PTHR37984">
    <property type="entry name" value="PROTEIN CBG26694"/>
    <property type="match status" value="1"/>
</dbReference>
<dbReference type="Gene3D" id="3.10.10.10">
    <property type="entry name" value="HIV Type 1 Reverse Transcriptase, subunit A, domain 1"/>
    <property type="match status" value="1"/>
</dbReference>
<dbReference type="CDD" id="cd01647">
    <property type="entry name" value="RT_LTR"/>
    <property type="match status" value="1"/>
</dbReference>
<dbReference type="GO" id="GO:0006508">
    <property type="term" value="P:proteolysis"/>
    <property type="evidence" value="ECO:0007669"/>
    <property type="project" value="InterPro"/>
</dbReference>
<accession>A0A6H5GT85</accession>
<keyword evidence="3" id="KW-1185">Reference proteome</keyword>
<organism evidence="2 3">
    <name type="scientific">Nesidiocoris tenuis</name>
    <dbReference type="NCBI Taxonomy" id="355587"/>
    <lineage>
        <taxon>Eukaryota</taxon>
        <taxon>Metazoa</taxon>
        <taxon>Ecdysozoa</taxon>
        <taxon>Arthropoda</taxon>
        <taxon>Hexapoda</taxon>
        <taxon>Insecta</taxon>
        <taxon>Pterygota</taxon>
        <taxon>Neoptera</taxon>
        <taxon>Paraneoptera</taxon>
        <taxon>Hemiptera</taxon>
        <taxon>Heteroptera</taxon>
        <taxon>Panheteroptera</taxon>
        <taxon>Cimicomorpha</taxon>
        <taxon>Miridae</taxon>
        <taxon>Dicyphina</taxon>
        <taxon>Nesidiocoris</taxon>
    </lineage>
</organism>
<evidence type="ECO:0000313" key="2">
    <source>
        <dbReference type="EMBL" id="CAB0006593.1"/>
    </source>
</evidence>
<protein>
    <recommendedName>
        <fullName evidence="1">Reverse transcriptase domain-containing protein</fullName>
    </recommendedName>
</protein>
<dbReference type="SUPFAM" id="SSF50630">
    <property type="entry name" value="Acid proteases"/>
    <property type="match status" value="1"/>
</dbReference>
<dbReference type="EMBL" id="CADCXU010017931">
    <property type="protein sequence ID" value="CAB0006593.1"/>
    <property type="molecule type" value="Genomic_DNA"/>
</dbReference>
<feature type="non-terminal residue" evidence="2">
    <location>
        <position position="420"/>
    </location>
</feature>
<reference evidence="2 3" key="1">
    <citation type="submission" date="2020-02" db="EMBL/GenBank/DDBJ databases">
        <authorList>
            <person name="Ferguson B K."/>
        </authorList>
    </citation>
    <scope>NUCLEOTIDE SEQUENCE [LARGE SCALE GENOMIC DNA]</scope>
</reference>
<name>A0A6H5GT85_9HEMI</name>
<dbReference type="AlphaFoldDB" id="A0A6H5GT85"/>
<dbReference type="InterPro" id="IPR043128">
    <property type="entry name" value="Rev_trsase/Diguanyl_cyclase"/>
</dbReference>
<proteinExistence type="predicted"/>
<dbReference type="Gene3D" id="3.30.70.270">
    <property type="match status" value="1"/>
</dbReference>
<dbReference type="PANTHER" id="PTHR37984:SF9">
    <property type="entry name" value="INTEGRASE CATALYTIC DOMAIN-CONTAINING PROTEIN"/>
    <property type="match status" value="1"/>
</dbReference>
<dbReference type="InterPro" id="IPR000477">
    <property type="entry name" value="RT_dom"/>
</dbReference>
<dbReference type="GO" id="GO:0004190">
    <property type="term" value="F:aspartic-type endopeptidase activity"/>
    <property type="evidence" value="ECO:0007669"/>
    <property type="project" value="InterPro"/>
</dbReference>
<feature type="domain" description="Reverse transcriptase" evidence="1">
    <location>
        <begin position="308"/>
        <end position="420"/>
    </location>
</feature>
<dbReference type="SUPFAM" id="SSF56672">
    <property type="entry name" value="DNA/RNA polymerases"/>
    <property type="match status" value="1"/>
</dbReference>
<gene>
    <name evidence="2" type="ORF">NTEN_LOCUS12070</name>
</gene>
<dbReference type="Pfam" id="PF00078">
    <property type="entry name" value="RVT_1"/>
    <property type="match status" value="1"/>
</dbReference>
<dbReference type="PROSITE" id="PS00141">
    <property type="entry name" value="ASP_PROTEASE"/>
    <property type="match status" value="1"/>
</dbReference>
<dbReference type="InterPro" id="IPR001969">
    <property type="entry name" value="Aspartic_peptidase_AS"/>
</dbReference>
<evidence type="ECO:0000313" key="3">
    <source>
        <dbReference type="Proteomes" id="UP000479000"/>
    </source>
</evidence>
<dbReference type="InterPro" id="IPR050951">
    <property type="entry name" value="Retrovirus_Pol_polyprotein"/>
</dbReference>
<dbReference type="GO" id="GO:0071897">
    <property type="term" value="P:DNA biosynthetic process"/>
    <property type="evidence" value="ECO:0007669"/>
    <property type="project" value="UniProtKB-ARBA"/>
</dbReference>
<dbReference type="OrthoDB" id="6630773at2759"/>
<sequence>MNAKLTLEEAICSARQNETIKKQQESFWNPLTPTANKVLAKKWHTKTTNYDRCEKKSAAKNFKPKFCAWCGSPEEHPRTKCPAKNVKCHTCSYKGHYSKMCKLKNVHLVKEEYDTPSQSDNEAFIGFTQVATPKKKCNKWHVNIKINGINDEGNIDTGAEVNVVPHKIYKKRYSHIKLSASDRILTGADATKRLRVVGQFRGTIQNKKVLISETFYVVIGVPHILLSFDTCERLKLIKRIESVSTVPNASPDPIAKYPSLFNGLGKTKEPYRIKLVKDAIPYSLNVPRRVPLLLKPALRMELDKMVKSGVIREVNSPTPWCAPIVIASKPNNKIRVCVDLTKLNQFVEREKYPMPAIDYTLGQLEGAKVFTQLDANSGFWQIPLTPDCQLLTTFITPFGRFCFQRLPFGISSAPEVFQRT</sequence>
<dbReference type="PROSITE" id="PS50878">
    <property type="entry name" value="RT_POL"/>
    <property type="match status" value="1"/>
</dbReference>
<dbReference type="Gene3D" id="2.40.70.10">
    <property type="entry name" value="Acid Proteases"/>
    <property type="match status" value="1"/>
</dbReference>
<dbReference type="Proteomes" id="UP000479000">
    <property type="component" value="Unassembled WGS sequence"/>
</dbReference>
<evidence type="ECO:0000259" key="1">
    <source>
        <dbReference type="PROSITE" id="PS50878"/>
    </source>
</evidence>